<proteinExistence type="predicted"/>
<organism evidence="1 2">
    <name type="scientific">Arctium lappa</name>
    <name type="common">Greater burdock</name>
    <name type="synonym">Lappa major</name>
    <dbReference type="NCBI Taxonomy" id="4217"/>
    <lineage>
        <taxon>Eukaryota</taxon>
        <taxon>Viridiplantae</taxon>
        <taxon>Streptophyta</taxon>
        <taxon>Embryophyta</taxon>
        <taxon>Tracheophyta</taxon>
        <taxon>Spermatophyta</taxon>
        <taxon>Magnoliopsida</taxon>
        <taxon>eudicotyledons</taxon>
        <taxon>Gunneridae</taxon>
        <taxon>Pentapetalae</taxon>
        <taxon>asterids</taxon>
        <taxon>campanulids</taxon>
        <taxon>Asterales</taxon>
        <taxon>Asteraceae</taxon>
        <taxon>Carduoideae</taxon>
        <taxon>Cardueae</taxon>
        <taxon>Arctiinae</taxon>
        <taxon>Arctium</taxon>
    </lineage>
</organism>
<reference evidence="1 2" key="2">
    <citation type="journal article" date="2022" name="Mol. Ecol. Resour.">
        <title>The genomes of chicory, endive, great burdock and yacon provide insights into Asteraceae paleo-polyploidization history and plant inulin production.</title>
        <authorList>
            <person name="Fan W."/>
            <person name="Wang S."/>
            <person name="Wang H."/>
            <person name="Wang A."/>
            <person name="Jiang F."/>
            <person name="Liu H."/>
            <person name="Zhao H."/>
            <person name="Xu D."/>
            <person name="Zhang Y."/>
        </authorList>
    </citation>
    <scope>NUCLEOTIDE SEQUENCE [LARGE SCALE GENOMIC DNA]</scope>
    <source>
        <strain evidence="2">cv. Niubang</strain>
    </source>
</reference>
<name>A0ACB9B0S1_ARCLA</name>
<keyword evidence="2" id="KW-1185">Reference proteome</keyword>
<gene>
    <name evidence="1" type="ORF">L6452_22462</name>
</gene>
<evidence type="ECO:0000313" key="2">
    <source>
        <dbReference type="Proteomes" id="UP001055879"/>
    </source>
</evidence>
<protein>
    <submittedName>
        <fullName evidence="1">Uncharacterized protein</fullName>
    </submittedName>
</protein>
<reference evidence="2" key="1">
    <citation type="journal article" date="2022" name="Mol. Ecol. Resour.">
        <title>The genomes of chicory, endive, great burdock and yacon provide insights into Asteraceae palaeo-polyploidization history and plant inulin production.</title>
        <authorList>
            <person name="Fan W."/>
            <person name="Wang S."/>
            <person name="Wang H."/>
            <person name="Wang A."/>
            <person name="Jiang F."/>
            <person name="Liu H."/>
            <person name="Zhao H."/>
            <person name="Xu D."/>
            <person name="Zhang Y."/>
        </authorList>
    </citation>
    <scope>NUCLEOTIDE SEQUENCE [LARGE SCALE GENOMIC DNA]</scope>
    <source>
        <strain evidence="2">cv. Niubang</strain>
    </source>
</reference>
<dbReference type="Proteomes" id="UP001055879">
    <property type="component" value="Linkage Group LG07"/>
</dbReference>
<accession>A0ACB9B0S1</accession>
<dbReference type="EMBL" id="CM042053">
    <property type="protein sequence ID" value="KAI3715479.1"/>
    <property type="molecule type" value="Genomic_DNA"/>
</dbReference>
<sequence>MKRGWEDQWTVGVVVVIVVVSHDNGRAEEGNGWERMTGDDGVDEGEGCLQGHKDRDDARKGETRERWGRPVQKEGWRQKKRSHAGKSTFEIPTYDVFGKSMRILPSSLLSSASPPPPPPSLSLTCAHIN</sequence>
<evidence type="ECO:0000313" key="1">
    <source>
        <dbReference type="EMBL" id="KAI3715479.1"/>
    </source>
</evidence>
<comment type="caution">
    <text evidence="1">The sequence shown here is derived from an EMBL/GenBank/DDBJ whole genome shotgun (WGS) entry which is preliminary data.</text>
</comment>